<organism evidence="3 4">
    <name type="scientific">Aplysia californica</name>
    <name type="common">California sea hare</name>
    <dbReference type="NCBI Taxonomy" id="6500"/>
    <lineage>
        <taxon>Eukaryota</taxon>
        <taxon>Metazoa</taxon>
        <taxon>Spiralia</taxon>
        <taxon>Lophotrochozoa</taxon>
        <taxon>Mollusca</taxon>
        <taxon>Gastropoda</taxon>
        <taxon>Heterobranchia</taxon>
        <taxon>Euthyneura</taxon>
        <taxon>Tectipleura</taxon>
        <taxon>Aplysiida</taxon>
        <taxon>Aplysioidea</taxon>
        <taxon>Aplysiidae</taxon>
        <taxon>Aplysia</taxon>
    </lineage>
</organism>
<evidence type="ECO:0000256" key="2">
    <source>
        <dbReference type="SAM" id="SignalP"/>
    </source>
</evidence>
<feature type="chain" id="PRO_5047160130" evidence="2">
    <location>
        <begin position="21"/>
        <end position="189"/>
    </location>
</feature>
<gene>
    <name evidence="4" type="primary">LOC101853643</name>
</gene>
<evidence type="ECO:0000313" key="3">
    <source>
        <dbReference type="Proteomes" id="UP000694888"/>
    </source>
</evidence>
<dbReference type="Proteomes" id="UP000694888">
    <property type="component" value="Unplaced"/>
</dbReference>
<feature type="signal peptide" evidence="2">
    <location>
        <begin position="1"/>
        <end position="20"/>
    </location>
</feature>
<proteinExistence type="predicted"/>
<feature type="compositionally biased region" description="Basic and acidic residues" evidence="1">
    <location>
        <begin position="97"/>
        <end position="108"/>
    </location>
</feature>
<sequence length="189" mass="22030">MSRFIIGALVLLTLAACIQAYVLNDDDFSVEEQELHSLEKRNAALGSRLAQLIAKMRRSRAREALARQSLNAYHAEIPPKEEEEKTKVEEVQDEEAERPQVDKAKEWPHRGNNQLQQMLLQRLQRRKAAKKREEERKKAEAQAAAEKQAMKTEEEIAEQERLALEEAHRKKLEAANKQNQERLNRHRTY</sequence>
<keyword evidence="3" id="KW-1185">Reference proteome</keyword>
<accession>A0ABM1A9A5</accession>
<feature type="region of interest" description="Disordered" evidence="1">
    <location>
        <begin position="72"/>
        <end position="108"/>
    </location>
</feature>
<evidence type="ECO:0000313" key="4">
    <source>
        <dbReference type="RefSeq" id="XP_012943273.1"/>
    </source>
</evidence>
<feature type="compositionally biased region" description="Basic and acidic residues" evidence="1">
    <location>
        <begin position="77"/>
        <end position="90"/>
    </location>
</feature>
<reference evidence="4" key="1">
    <citation type="submission" date="2025-08" db="UniProtKB">
        <authorList>
            <consortium name="RefSeq"/>
        </authorList>
    </citation>
    <scope>IDENTIFICATION</scope>
</reference>
<feature type="compositionally biased region" description="Basic and acidic residues" evidence="1">
    <location>
        <begin position="131"/>
        <end position="140"/>
    </location>
</feature>
<dbReference type="GeneID" id="101853643"/>
<dbReference type="RefSeq" id="XP_012943273.1">
    <property type="nucleotide sequence ID" value="XM_013087819.1"/>
</dbReference>
<dbReference type="PROSITE" id="PS51257">
    <property type="entry name" value="PROKAR_LIPOPROTEIN"/>
    <property type="match status" value="1"/>
</dbReference>
<feature type="compositionally biased region" description="Basic and acidic residues" evidence="1">
    <location>
        <begin position="148"/>
        <end position="183"/>
    </location>
</feature>
<evidence type="ECO:0000256" key="1">
    <source>
        <dbReference type="SAM" id="MobiDB-lite"/>
    </source>
</evidence>
<name>A0ABM1A9A5_APLCA</name>
<protein>
    <submittedName>
        <fullName evidence="4">Capping protein inhibiting regulator of actin dynamics</fullName>
    </submittedName>
</protein>
<feature type="region of interest" description="Disordered" evidence="1">
    <location>
        <begin position="123"/>
        <end position="189"/>
    </location>
</feature>
<keyword evidence="2" id="KW-0732">Signal</keyword>